<keyword evidence="3" id="KW-1185">Reference proteome</keyword>
<dbReference type="Proteomes" id="UP000503447">
    <property type="component" value="Chromosome"/>
</dbReference>
<evidence type="ECO:0000313" key="3">
    <source>
        <dbReference type="Proteomes" id="UP000503447"/>
    </source>
</evidence>
<proteinExistence type="predicted"/>
<sequence>MKAHRARNRNGTPHETKDPSAPGSGHRRYGQLHEVGGAESETDPDYDPEFDAGYTQVHINRCARVVDGFLASLENVPKEKSNAFVLKAVKTVVVRLNKLNDQCDGVLIETGRREQLCALLIAAAQRAGLVSDEYDVTAPWREW</sequence>
<evidence type="ECO:0000256" key="1">
    <source>
        <dbReference type="SAM" id="MobiDB-lite"/>
    </source>
</evidence>
<evidence type="ECO:0000313" key="2">
    <source>
        <dbReference type="EMBL" id="QJW94224.1"/>
    </source>
</evidence>
<gene>
    <name evidence="2" type="ORF">FTUN_1744</name>
</gene>
<dbReference type="EMBL" id="CP053452">
    <property type="protein sequence ID" value="QJW94224.1"/>
    <property type="molecule type" value="Genomic_DNA"/>
</dbReference>
<feature type="compositionally biased region" description="Acidic residues" evidence="1">
    <location>
        <begin position="40"/>
        <end position="50"/>
    </location>
</feature>
<organism evidence="2 3">
    <name type="scientific">Frigoriglobus tundricola</name>
    <dbReference type="NCBI Taxonomy" id="2774151"/>
    <lineage>
        <taxon>Bacteria</taxon>
        <taxon>Pseudomonadati</taxon>
        <taxon>Planctomycetota</taxon>
        <taxon>Planctomycetia</taxon>
        <taxon>Gemmatales</taxon>
        <taxon>Gemmataceae</taxon>
        <taxon>Frigoriglobus</taxon>
    </lineage>
</organism>
<dbReference type="KEGG" id="ftj:FTUN_1744"/>
<feature type="region of interest" description="Disordered" evidence="1">
    <location>
        <begin position="1"/>
        <end position="50"/>
    </location>
</feature>
<reference evidence="3" key="1">
    <citation type="submission" date="2020-05" db="EMBL/GenBank/DDBJ databases">
        <title>Frigoriglobus tundricola gen. nov., sp. nov., a psychrotolerant cellulolytic planctomycete of the family Gemmataceae with two divergent copies of 16S rRNA gene.</title>
        <authorList>
            <person name="Kulichevskaya I.S."/>
            <person name="Ivanova A.A."/>
            <person name="Naumoff D.G."/>
            <person name="Beletsky A.V."/>
            <person name="Rijpstra W.I.C."/>
            <person name="Sinninghe Damste J.S."/>
            <person name="Mardanov A.V."/>
            <person name="Ravin N.V."/>
            <person name="Dedysh S.N."/>
        </authorList>
    </citation>
    <scope>NUCLEOTIDE SEQUENCE [LARGE SCALE GENOMIC DNA]</scope>
    <source>
        <strain evidence="3">PL17</strain>
    </source>
</reference>
<protein>
    <submittedName>
        <fullName evidence="2">Uncharacterized protein</fullName>
    </submittedName>
</protein>
<accession>A0A6M5YKX3</accession>
<dbReference type="AlphaFoldDB" id="A0A6M5YKX3"/>
<name>A0A6M5YKX3_9BACT</name>